<evidence type="ECO:0000256" key="7">
    <source>
        <dbReference type="SAM" id="Phobius"/>
    </source>
</evidence>
<comment type="subcellular location">
    <subcellularLocation>
        <location evidence="1">Membrane</location>
        <topology evidence="1">Multi-pass membrane protein</topology>
    </subcellularLocation>
</comment>
<evidence type="ECO:0000313" key="8">
    <source>
        <dbReference type="EMBL" id="KAL3520129.1"/>
    </source>
</evidence>
<protein>
    <recommendedName>
        <fullName evidence="10">Nitrate transporter</fullName>
    </recommendedName>
</protein>
<organism evidence="8 9">
    <name type="scientific">Cinchona calisaya</name>
    <dbReference type="NCBI Taxonomy" id="153742"/>
    <lineage>
        <taxon>Eukaryota</taxon>
        <taxon>Viridiplantae</taxon>
        <taxon>Streptophyta</taxon>
        <taxon>Embryophyta</taxon>
        <taxon>Tracheophyta</taxon>
        <taxon>Spermatophyta</taxon>
        <taxon>Magnoliopsida</taxon>
        <taxon>eudicotyledons</taxon>
        <taxon>Gunneridae</taxon>
        <taxon>Pentapetalae</taxon>
        <taxon>asterids</taxon>
        <taxon>lamiids</taxon>
        <taxon>Gentianales</taxon>
        <taxon>Rubiaceae</taxon>
        <taxon>Cinchonoideae</taxon>
        <taxon>Cinchoneae</taxon>
        <taxon>Cinchona</taxon>
    </lineage>
</organism>
<keyword evidence="5 7" id="KW-0472">Membrane</keyword>
<evidence type="ECO:0000256" key="1">
    <source>
        <dbReference type="ARBA" id="ARBA00004141"/>
    </source>
</evidence>
<dbReference type="EMBL" id="JBJUIK010000008">
    <property type="protein sequence ID" value="KAL3520129.1"/>
    <property type="molecule type" value="Genomic_DNA"/>
</dbReference>
<evidence type="ECO:0000313" key="9">
    <source>
        <dbReference type="Proteomes" id="UP001630127"/>
    </source>
</evidence>
<dbReference type="GO" id="GO:0016020">
    <property type="term" value="C:membrane"/>
    <property type="evidence" value="ECO:0007669"/>
    <property type="project" value="UniProtKB-SubCell"/>
</dbReference>
<feature type="transmembrane region" description="Helical" evidence="7">
    <location>
        <begin position="28"/>
        <end position="49"/>
    </location>
</feature>
<proteinExistence type="inferred from homology"/>
<feature type="transmembrane region" description="Helical" evidence="7">
    <location>
        <begin position="69"/>
        <end position="87"/>
    </location>
</feature>
<evidence type="ECO:0000256" key="2">
    <source>
        <dbReference type="ARBA" id="ARBA00005982"/>
    </source>
</evidence>
<accession>A0ABD2ZLW9</accession>
<dbReference type="Proteomes" id="UP001630127">
    <property type="component" value="Unassembled WGS sequence"/>
</dbReference>
<dbReference type="PANTHER" id="PTHR11654">
    <property type="entry name" value="OLIGOPEPTIDE TRANSPORTER-RELATED"/>
    <property type="match status" value="1"/>
</dbReference>
<dbReference type="InterPro" id="IPR000109">
    <property type="entry name" value="POT_fam"/>
</dbReference>
<name>A0ABD2ZLW9_9GENT</name>
<evidence type="ECO:0008006" key="10">
    <source>
        <dbReference type="Google" id="ProtNLM"/>
    </source>
</evidence>
<feature type="transmembrane region" description="Helical" evidence="7">
    <location>
        <begin position="94"/>
        <end position="113"/>
    </location>
</feature>
<feature type="transmembrane region" description="Helical" evidence="7">
    <location>
        <begin position="330"/>
        <end position="351"/>
    </location>
</feature>
<feature type="transmembrane region" description="Helical" evidence="7">
    <location>
        <begin position="545"/>
        <end position="564"/>
    </location>
</feature>
<dbReference type="SUPFAM" id="SSF103473">
    <property type="entry name" value="MFS general substrate transporter"/>
    <property type="match status" value="1"/>
</dbReference>
<reference evidence="8 9" key="1">
    <citation type="submission" date="2024-11" db="EMBL/GenBank/DDBJ databases">
        <title>A near-complete genome assembly of Cinchona calisaya.</title>
        <authorList>
            <person name="Lian D.C."/>
            <person name="Zhao X.W."/>
            <person name="Wei L."/>
        </authorList>
    </citation>
    <scope>NUCLEOTIDE SEQUENCE [LARGE SCALE GENOMIC DNA]</scope>
    <source>
        <tissue evidence="8">Nenye</tissue>
    </source>
</reference>
<comment type="similarity">
    <text evidence="6">Belongs to the major facilitator superfamily. Phosphate:H(+) symporter (TC 2.A.1.9) family.</text>
</comment>
<comment type="caution">
    <text evidence="8">The sequence shown here is derived from an EMBL/GenBank/DDBJ whole genome shotgun (WGS) entry which is preliminary data.</text>
</comment>
<feature type="transmembrane region" description="Helical" evidence="7">
    <location>
        <begin position="412"/>
        <end position="433"/>
    </location>
</feature>
<gene>
    <name evidence="8" type="ORF">ACH5RR_018278</name>
</gene>
<feature type="transmembrane region" description="Helical" evidence="7">
    <location>
        <begin position="371"/>
        <end position="392"/>
    </location>
</feature>
<evidence type="ECO:0000256" key="5">
    <source>
        <dbReference type="ARBA" id="ARBA00023136"/>
    </source>
</evidence>
<evidence type="ECO:0000256" key="6">
    <source>
        <dbReference type="ARBA" id="ARBA00044504"/>
    </source>
</evidence>
<keyword evidence="3 7" id="KW-0812">Transmembrane</keyword>
<dbReference type="InterPro" id="IPR036259">
    <property type="entry name" value="MFS_trans_sf"/>
</dbReference>
<feature type="transmembrane region" description="Helical" evidence="7">
    <location>
        <begin position="465"/>
        <end position="487"/>
    </location>
</feature>
<evidence type="ECO:0000256" key="4">
    <source>
        <dbReference type="ARBA" id="ARBA00022989"/>
    </source>
</evidence>
<keyword evidence="4 7" id="KW-1133">Transmembrane helix</keyword>
<keyword evidence="9" id="KW-1185">Reference proteome</keyword>
<feature type="transmembrane region" description="Helical" evidence="7">
    <location>
        <begin position="142"/>
        <end position="163"/>
    </location>
</feature>
<feature type="transmembrane region" description="Helical" evidence="7">
    <location>
        <begin position="219"/>
        <end position="238"/>
    </location>
</feature>
<feature type="transmembrane region" description="Helical" evidence="7">
    <location>
        <begin position="499"/>
        <end position="519"/>
    </location>
</feature>
<feature type="transmembrane region" description="Helical" evidence="7">
    <location>
        <begin position="184"/>
        <end position="207"/>
    </location>
</feature>
<dbReference type="Pfam" id="PF00854">
    <property type="entry name" value="PTR2"/>
    <property type="match status" value="1"/>
</dbReference>
<sequence>MEKTGLIEGKVDWRGRTATKEKHGGMQAAFLVLGAFMFGNMADLSLAVNGITYFNGIMHFNLADAANQLTNYSGTSYILTIAVAALADTYLGRFTAILLSACVEFLGLGLLALQAHYAKLRPPLCNIYDPNANCVQVHGSDAVLFFIALYLVAIGSGGVKAALPSHGADQFEEDDPKEELQRSTFFNYFLLCLCIGGAISLTLIVWIQDHKGWDIGLGLSTLAMFLAILVLVSGLPLYRIQVVIGSSAITEVVQVYVAAFRNRKLQLPEDSSKLYELSLDNEAAIEVEFLPHSPDFEFLDKAAIQSLTTEYEKPNPWKLCRVTQVENAKIILRIFPIFCCTIIMTLCLAQLQTFSVQQGTTMDTNITKHFQVPPASLPIIPIIFLIVLIPIYDRVIVPFIRRFTGLPTGITYLQRVGIGLVLSAVSMATAALVEVKRKNVARSHNMIDALPILQPLPINVFWLSFQYFIFGIADMFTYVGLLEFFYSQTPKKLKALSSCFMWTSMSLGYYLSTIVVKIVNHATKESTRSGGWLAGNNLNRNHLNLFYWLLSILSIINFFIYLFFAGRYKYRPQNLYVPNEATVYELKENEP</sequence>
<evidence type="ECO:0000256" key="3">
    <source>
        <dbReference type="ARBA" id="ARBA00022692"/>
    </source>
</evidence>
<comment type="similarity">
    <text evidence="2">Belongs to the major facilitator superfamily. Proton-dependent oligopeptide transporter (POT/PTR) (TC 2.A.17) family.</text>
</comment>
<dbReference type="Gene3D" id="1.20.1250.20">
    <property type="entry name" value="MFS general substrate transporter like domains"/>
    <property type="match status" value="1"/>
</dbReference>
<dbReference type="AlphaFoldDB" id="A0ABD2ZLW9"/>